<dbReference type="GO" id="GO:0004721">
    <property type="term" value="F:phosphoprotein phosphatase activity"/>
    <property type="evidence" value="ECO:0007669"/>
    <property type="project" value="InterPro"/>
</dbReference>
<dbReference type="EMBL" id="LUEZ02000045">
    <property type="protein sequence ID" value="RDB24291.1"/>
    <property type="molecule type" value="Genomic_DNA"/>
</dbReference>
<dbReference type="InterPro" id="IPR000387">
    <property type="entry name" value="Tyr_Pase_dom"/>
</dbReference>
<dbReference type="InterPro" id="IPR026893">
    <property type="entry name" value="Tyr/Ser_Pase_IphP-type"/>
</dbReference>
<dbReference type="PROSITE" id="PS00383">
    <property type="entry name" value="TYR_PHOSPHATASE_1"/>
    <property type="match status" value="1"/>
</dbReference>
<proteinExistence type="predicted"/>
<sequence>MAEYYLDASAYGYPTFPPEVLAETLNSPPFVAVEGVVNIRDIGGYASCFGGPAQRRKVVKKGYYYRSGEPSRITPAGKIALRALGIANAFDFRTDEEVNKWVAPMLDDIEGAEIRVVRVGVNEMTSWDAMRTESVLQAFEKDELGTFLKTYAGIVEGFAPSFEVIIRHLIDNPDQPCLFHCTAGKDRTGVFAALLLLLLGVSESDIAHDYGLTEIGLQPAIPHMSARMRKEKVYADNWQGAANMARARPETMLAVLDEFKKKYGDAEEYISIRTNLTKDDIENLRAKLLVEVD</sequence>
<reference evidence="2" key="1">
    <citation type="submission" date="2018-04" db="EMBL/GenBank/DDBJ databases">
        <title>Whole genome sequencing of Hypsizygus marmoreus.</title>
        <authorList>
            <person name="Choi I.-G."/>
            <person name="Min B."/>
            <person name="Kim J.-G."/>
            <person name="Kim S."/>
            <person name="Oh Y.-L."/>
            <person name="Kong W.-S."/>
            <person name="Park H."/>
            <person name="Jeong J."/>
            <person name="Song E.-S."/>
        </authorList>
    </citation>
    <scope>NUCLEOTIDE SEQUENCE [LARGE SCALE GENOMIC DNA]</scope>
    <source>
        <strain evidence="2">51987-8</strain>
    </source>
</reference>
<dbReference type="Proteomes" id="UP000076154">
    <property type="component" value="Unassembled WGS sequence"/>
</dbReference>
<dbReference type="Gene3D" id="3.90.190.10">
    <property type="entry name" value="Protein tyrosine phosphatase superfamily"/>
    <property type="match status" value="1"/>
</dbReference>
<evidence type="ECO:0000313" key="3">
    <source>
        <dbReference type="Proteomes" id="UP000076154"/>
    </source>
</evidence>
<protein>
    <submittedName>
        <fullName evidence="2">Tyrosine-protein phosphatase</fullName>
    </submittedName>
</protein>
<comment type="caution">
    <text evidence="2">The sequence shown here is derived from an EMBL/GenBank/DDBJ whole genome shotgun (WGS) entry which is preliminary data.</text>
</comment>
<dbReference type="Pfam" id="PF13350">
    <property type="entry name" value="Y_phosphatase3"/>
    <property type="match status" value="1"/>
</dbReference>
<keyword evidence="3" id="KW-1185">Reference proteome</keyword>
<dbReference type="InParanoid" id="A0A369JPW5"/>
<feature type="domain" description="Tyrosine specific protein phosphatases" evidence="1">
    <location>
        <begin position="156"/>
        <end position="206"/>
    </location>
</feature>
<dbReference type="STRING" id="39966.A0A369JPW5"/>
<accession>A0A369JPW5</accession>
<evidence type="ECO:0000259" key="1">
    <source>
        <dbReference type="PROSITE" id="PS50056"/>
    </source>
</evidence>
<dbReference type="AlphaFoldDB" id="A0A369JPW5"/>
<name>A0A369JPW5_HYPMA</name>
<dbReference type="InterPro" id="IPR029021">
    <property type="entry name" value="Prot-tyrosine_phosphatase-like"/>
</dbReference>
<dbReference type="PROSITE" id="PS50056">
    <property type="entry name" value="TYR_PHOSPHATASE_2"/>
    <property type="match status" value="1"/>
</dbReference>
<dbReference type="InterPro" id="IPR016130">
    <property type="entry name" value="Tyr_Pase_AS"/>
</dbReference>
<dbReference type="PANTHER" id="PTHR31126">
    <property type="entry name" value="TYROSINE-PROTEIN PHOSPHATASE"/>
    <property type="match status" value="1"/>
</dbReference>
<gene>
    <name evidence="2" type="primary">iphP_1</name>
    <name evidence="2" type="ORF">Hypma_008797</name>
</gene>
<dbReference type="OrthoDB" id="9988524at2759"/>
<dbReference type="SUPFAM" id="SSF52799">
    <property type="entry name" value="(Phosphotyrosine protein) phosphatases II"/>
    <property type="match status" value="1"/>
</dbReference>
<evidence type="ECO:0000313" key="2">
    <source>
        <dbReference type="EMBL" id="RDB24291.1"/>
    </source>
</evidence>
<dbReference type="PANTHER" id="PTHR31126:SF1">
    <property type="entry name" value="TYROSINE SPECIFIC PROTEIN PHOSPHATASES DOMAIN-CONTAINING PROTEIN"/>
    <property type="match status" value="1"/>
</dbReference>
<organism evidence="2 3">
    <name type="scientific">Hypsizygus marmoreus</name>
    <name type="common">White beech mushroom</name>
    <name type="synonym">Agaricus marmoreus</name>
    <dbReference type="NCBI Taxonomy" id="39966"/>
    <lineage>
        <taxon>Eukaryota</taxon>
        <taxon>Fungi</taxon>
        <taxon>Dikarya</taxon>
        <taxon>Basidiomycota</taxon>
        <taxon>Agaricomycotina</taxon>
        <taxon>Agaricomycetes</taxon>
        <taxon>Agaricomycetidae</taxon>
        <taxon>Agaricales</taxon>
        <taxon>Tricholomatineae</taxon>
        <taxon>Lyophyllaceae</taxon>
        <taxon>Hypsizygus</taxon>
    </lineage>
</organism>